<proteinExistence type="predicted"/>
<keyword evidence="2" id="KW-1185">Reference proteome</keyword>
<reference evidence="1 2" key="1">
    <citation type="submission" date="2023-01" db="EMBL/GenBank/DDBJ databases">
        <title>Analysis of 21 Apiospora genomes using comparative genomics revels a genus with tremendous synthesis potential of carbohydrate active enzymes and secondary metabolites.</title>
        <authorList>
            <person name="Sorensen T."/>
        </authorList>
    </citation>
    <scope>NUCLEOTIDE SEQUENCE [LARGE SCALE GENOMIC DNA]</scope>
    <source>
        <strain evidence="1 2">CBS 33761</strain>
    </source>
</reference>
<name>A0ABR1SMZ0_9PEZI</name>
<dbReference type="EMBL" id="JAQQWK010000009">
    <property type="protein sequence ID" value="KAK8035680.1"/>
    <property type="molecule type" value="Genomic_DNA"/>
</dbReference>
<dbReference type="Proteomes" id="UP001444661">
    <property type="component" value="Unassembled WGS sequence"/>
</dbReference>
<comment type="caution">
    <text evidence="1">The sequence shown here is derived from an EMBL/GenBank/DDBJ whole genome shotgun (WGS) entry which is preliminary data.</text>
</comment>
<gene>
    <name evidence="1" type="ORF">PG993_010675</name>
</gene>
<protein>
    <submittedName>
        <fullName evidence="1">Uncharacterized protein</fullName>
    </submittedName>
</protein>
<evidence type="ECO:0000313" key="1">
    <source>
        <dbReference type="EMBL" id="KAK8035680.1"/>
    </source>
</evidence>
<sequence>MVAVHDRLLACRDTIEHLDLRAYLAGCTEWPGRWNLPFPLAGSNGSRGERQQDDTSISHYYPTLKPLKLEGYEFDQSDLADLQPMDQDYLWWIQSGRFWRLFTAALSQEARLESLVWTDPSWDPAALGPILDPHGTSLRRLGIWSHEPRYSEYSDSTKAALNVSQIQHIAQGAPNLHYLALNVYRSGNVDGWPWYIFEAVTSLPQLVSADVWLELAADCIRDDPTSEVRPSRRRKAGEEYQRPMFNLLLASDIFPFMREKVGPVKLERVTFWAGDWERAWDGPIYKQSWVEGRKVRVECDVLGQLNDGPRTEGLEGMCKFTVDQTGGWLFSDADELGFDGVGLPYTIAT</sequence>
<evidence type="ECO:0000313" key="2">
    <source>
        <dbReference type="Proteomes" id="UP001444661"/>
    </source>
</evidence>
<organism evidence="1 2">
    <name type="scientific">Apiospora rasikravindrae</name>
    <dbReference type="NCBI Taxonomy" id="990691"/>
    <lineage>
        <taxon>Eukaryota</taxon>
        <taxon>Fungi</taxon>
        <taxon>Dikarya</taxon>
        <taxon>Ascomycota</taxon>
        <taxon>Pezizomycotina</taxon>
        <taxon>Sordariomycetes</taxon>
        <taxon>Xylariomycetidae</taxon>
        <taxon>Amphisphaeriales</taxon>
        <taxon>Apiosporaceae</taxon>
        <taxon>Apiospora</taxon>
    </lineage>
</organism>
<accession>A0ABR1SMZ0</accession>